<dbReference type="Gene3D" id="1.20.120.220">
    <property type="entry name" value="ATP synthase, F0 complex, subunit A"/>
    <property type="match status" value="1"/>
</dbReference>
<keyword evidence="6 11" id="KW-0375">Hydrogen ion transport</keyword>
<evidence type="ECO:0000256" key="6">
    <source>
        <dbReference type="ARBA" id="ARBA00022781"/>
    </source>
</evidence>
<protein>
    <recommendedName>
        <fullName evidence="11 12">ATP synthase subunit a</fullName>
    </recommendedName>
    <alternativeName>
        <fullName evidence="11">ATP synthase F0 sector subunit a</fullName>
    </alternativeName>
    <alternativeName>
        <fullName evidence="11">F-ATPase subunit 6</fullName>
    </alternativeName>
</protein>
<evidence type="ECO:0000313" key="14">
    <source>
        <dbReference type="Proteomes" id="UP001500503"/>
    </source>
</evidence>
<dbReference type="SUPFAM" id="SSF81336">
    <property type="entry name" value="F1F0 ATP synthase subunit A"/>
    <property type="match status" value="1"/>
</dbReference>
<dbReference type="HAMAP" id="MF_01393">
    <property type="entry name" value="ATP_synth_a_bact"/>
    <property type="match status" value="1"/>
</dbReference>
<keyword evidence="14" id="KW-1185">Reference proteome</keyword>
<dbReference type="InterPro" id="IPR000568">
    <property type="entry name" value="ATP_synth_F0_asu"/>
</dbReference>
<comment type="function">
    <text evidence="11 12">Key component of the proton channel; it plays a direct role in the translocation of protons across the membrane.</text>
</comment>
<dbReference type="Proteomes" id="UP001500503">
    <property type="component" value="Unassembled WGS sequence"/>
</dbReference>
<comment type="similarity">
    <text evidence="2 11 12">Belongs to the ATPase A chain family.</text>
</comment>
<evidence type="ECO:0000256" key="12">
    <source>
        <dbReference type="RuleBase" id="RU000483"/>
    </source>
</evidence>
<keyword evidence="9 11" id="KW-0472">Membrane</keyword>
<gene>
    <name evidence="13" type="primary">atpB_1</name>
    <name evidence="11" type="synonym">atpB</name>
    <name evidence="13" type="ORF">GCM10023191_068210</name>
</gene>
<evidence type="ECO:0000256" key="7">
    <source>
        <dbReference type="ARBA" id="ARBA00022989"/>
    </source>
</evidence>
<organism evidence="13 14">
    <name type="scientific">Actinoallomurus oryzae</name>
    <dbReference type="NCBI Taxonomy" id="502180"/>
    <lineage>
        <taxon>Bacteria</taxon>
        <taxon>Bacillati</taxon>
        <taxon>Actinomycetota</taxon>
        <taxon>Actinomycetes</taxon>
        <taxon>Streptosporangiales</taxon>
        <taxon>Thermomonosporaceae</taxon>
        <taxon>Actinoallomurus</taxon>
    </lineage>
</organism>
<sequence>MFEPPGLGLFEWKPLFHLGPVAVHKPIVLCLLVTAVVPAFFWGAFARPAIVPGRMQNLGELAYLFVRDQIARPMMGVRGDRWMGLLFSLFFFVWTANLMAVVPPAQFPVTGHIAFPAVLAGLVYVIMWVVGVRAHGLVGFIRHATCPPGLSRGETVLVAPLEFLSAFVLRPFTHAVRLFATMFAGHLLVALFATVGYHFLIQAPTPLGAPVGVVGVAFTVVVTALELFVQAVQAYVFTLIAAYSIGDALGV</sequence>
<dbReference type="PANTHER" id="PTHR11410">
    <property type="entry name" value="ATP SYNTHASE SUBUNIT A"/>
    <property type="match status" value="1"/>
</dbReference>
<dbReference type="PRINTS" id="PR00123">
    <property type="entry name" value="ATPASEA"/>
</dbReference>
<evidence type="ECO:0000256" key="1">
    <source>
        <dbReference type="ARBA" id="ARBA00004141"/>
    </source>
</evidence>
<evidence type="ECO:0000313" key="13">
    <source>
        <dbReference type="EMBL" id="GAA4508441.1"/>
    </source>
</evidence>
<evidence type="ECO:0000256" key="2">
    <source>
        <dbReference type="ARBA" id="ARBA00006810"/>
    </source>
</evidence>
<keyword evidence="3 11" id="KW-0813">Transport</keyword>
<dbReference type="Pfam" id="PF00119">
    <property type="entry name" value="ATP-synt_A"/>
    <property type="match status" value="1"/>
</dbReference>
<keyword evidence="5 11" id="KW-0812">Transmembrane</keyword>
<keyword evidence="11" id="KW-1003">Cell membrane</keyword>
<evidence type="ECO:0000256" key="5">
    <source>
        <dbReference type="ARBA" id="ARBA00022692"/>
    </source>
</evidence>
<dbReference type="RefSeq" id="WP_345470894.1">
    <property type="nucleotide sequence ID" value="NZ_BAABHF010000042.1"/>
</dbReference>
<evidence type="ECO:0000256" key="10">
    <source>
        <dbReference type="ARBA" id="ARBA00023310"/>
    </source>
</evidence>
<evidence type="ECO:0000256" key="3">
    <source>
        <dbReference type="ARBA" id="ARBA00022448"/>
    </source>
</evidence>
<evidence type="ECO:0000256" key="9">
    <source>
        <dbReference type="ARBA" id="ARBA00023136"/>
    </source>
</evidence>
<reference evidence="14" key="1">
    <citation type="journal article" date="2019" name="Int. J. Syst. Evol. Microbiol.">
        <title>The Global Catalogue of Microorganisms (GCM) 10K type strain sequencing project: providing services to taxonomists for standard genome sequencing and annotation.</title>
        <authorList>
            <consortium name="The Broad Institute Genomics Platform"/>
            <consortium name="The Broad Institute Genome Sequencing Center for Infectious Disease"/>
            <person name="Wu L."/>
            <person name="Ma J."/>
        </authorList>
    </citation>
    <scope>NUCLEOTIDE SEQUENCE [LARGE SCALE GENOMIC DNA]</scope>
    <source>
        <strain evidence="14">JCM 17933</strain>
    </source>
</reference>
<accession>A0ABP8QSD6</accession>
<keyword evidence="7 11" id="KW-1133">Transmembrane helix</keyword>
<dbReference type="PANTHER" id="PTHR11410:SF0">
    <property type="entry name" value="ATP SYNTHASE SUBUNIT A"/>
    <property type="match status" value="1"/>
</dbReference>
<dbReference type="NCBIfam" id="TIGR01131">
    <property type="entry name" value="ATP_synt_6_or_A"/>
    <property type="match status" value="1"/>
</dbReference>
<evidence type="ECO:0000256" key="8">
    <source>
        <dbReference type="ARBA" id="ARBA00023065"/>
    </source>
</evidence>
<keyword evidence="4 11" id="KW-0138">CF(0)</keyword>
<evidence type="ECO:0000256" key="11">
    <source>
        <dbReference type="HAMAP-Rule" id="MF_01393"/>
    </source>
</evidence>
<comment type="caution">
    <text evidence="13">The sequence shown here is derived from an EMBL/GenBank/DDBJ whole genome shotgun (WGS) entry which is preliminary data.</text>
</comment>
<dbReference type="CDD" id="cd00310">
    <property type="entry name" value="ATP-synt_Fo_a_6"/>
    <property type="match status" value="1"/>
</dbReference>
<keyword evidence="8 11" id="KW-0406">Ion transport</keyword>
<dbReference type="InterPro" id="IPR035908">
    <property type="entry name" value="F0_ATP_A_sf"/>
</dbReference>
<keyword evidence="10 11" id="KW-0066">ATP synthesis</keyword>
<feature type="transmembrane region" description="Helical" evidence="11">
    <location>
        <begin position="26"/>
        <end position="45"/>
    </location>
</feature>
<proteinExistence type="inferred from homology"/>
<feature type="transmembrane region" description="Helical" evidence="11">
    <location>
        <begin position="113"/>
        <end position="132"/>
    </location>
</feature>
<evidence type="ECO:0000256" key="4">
    <source>
        <dbReference type="ARBA" id="ARBA00022547"/>
    </source>
</evidence>
<name>A0ABP8QSD6_9ACTN</name>
<feature type="transmembrane region" description="Helical" evidence="11">
    <location>
        <begin position="207"/>
        <end position="229"/>
    </location>
</feature>
<comment type="subcellular location">
    <subcellularLocation>
        <location evidence="11 12">Cell membrane</location>
        <topology evidence="11 12">Multi-pass membrane protein</topology>
    </subcellularLocation>
    <subcellularLocation>
        <location evidence="1">Membrane</location>
        <topology evidence="1">Multi-pass membrane protein</topology>
    </subcellularLocation>
</comment>
<feature type="transmembrane region" description="Helical" evidence="11">
    <location>
        <begin position="178"/>
        <end position="201"/>
    </location>
</feature>
<dbReference type="EMBL" id="BAABHF010000042">
    <property type="protein sequence ID" value="GAA4508441.1"/>
    <property type="molecule type" value="Genomic_DNA"/>
</dbReference>
<feature type="transmembrane region" description="Helical" evidence="11">
    <location>
        <begin position="82"/>
        <end position="101"/>
    </location>
</feature>
<dbReference type="InterPro" id="IPR045083">
    <property type="entry name" value="ATP_synth_F0_asu_bact/mt"/>
</dbReference>